<comment type="caution">
    <text evidence="1">The sequence shown here is derived from an EMBL/GenBank/DDBJ whole genome shotgun (WGS) entry which is preliminary data.</text>
</comment>
<organism evidence="1 2">
    <name type="scientific">Catharanthus roseus</name>
    <name type="common">Madagascar periwinkle</name>
    <name type="synonym">Vinca rosea</name>
    <dbReference type="NCBI Taxonomy" id="4058"/>
    <lineage>
        <taxon>Eukaryota</taxon>
        <taxon>Viridiplantae</taxon>
        <taxon>Streptophyta</taxon>
        <taxon>Embryophyta</taxon>
        <taxon>Tracheophyta</taxon>
        <taxon>Spermatophyta</taxon>
        <taxon>Magnoliopsida</taxon>
        <taxon>eudicotyledons</taxon>
        <taxon>Gunneridae</taxon>
        <taxon>Pentapetalae</taxon>
        <taxon>asterids</taxon>
        <taxon>lamiids</taxon>
        <taxon>Gentianales</taxon>
        <taxon>Apocynaceae</taxon>
        <taxon>Rauvolfioideae</taxon>
        <taxon>Vinceae</taxon>
        <taxon>Catharanthinae</taxon>
        <taxon>Catharanthus</taxon>
    </lineage>
</organism>
<proteinExistence type="predicted"/>
<protein>
    <submittedName>
        <fullName evidence="1">Uncharacterized protein</fullName>
    </submittedName>
</protein>
<dbReference type="Proteomes" id="UP001060085">
    <property type="component" value="Linkage Group LG02"/>
</dbReference>
<name>A0ACC0BSC3_CATRO</name>
<keyword evidence="2" id="KW-1185">Reference proteome</keyword>
<sequence length="468" mass="51593">MYEVRLSNQNTNMSNSSHVAVLAFPFGTHAAPLLNLVRRLAASAPFLTFSFFSTSKSITSIFSGSKSTTDDEFGTIIKAYTVSDGMPEGFSGNIHESVDIFLKSTPENFEKAMEEAELEIGMKISCLLTDAFLWFACDLAEKRGVAWIPYWTAASCSLSVHMHTDLIRSKVVDHSQKTEKTLEFLPGLEAIHINDLPEEVLLKNTESSLNNLLHNMGLKLPRATAVVLNSFEEMDPSITNDLKTNLKKVLNVGPSTTLLSANSMSSSSSGDQNECLKWLENQNPASVIYISFGTITTPPPNEMVALTEALETIKVPFLWSLRDHANKLLSDGFLDRTSKYGKFVSWAPQLQILAHSSVGAFVTHCGWNSILESISFGVPMICRPYFGDQKLNSRMVDGVWRIGIRIEGGIFTKDGTINAINLVLSGNRGKEIRENVKRLKEKALDAIKPDGSSTRNFEALLKLITSPS</sequence>
<gene>
    <name evidence="1" type="ORF">M9H77_06427</name>
</gene>
<dbReference type="EMBL" id="CM044702">
    <property type="protein sequence ID" value="KAI5675477.1"/>
    <property type="molecule type" value="Genomic_DNA"/>
</dbReference>
<reference evidence="2" key="1">
    <citation type="journal article" date="2023" name="Nat. Plants">
        <title>Single-cell RNA sequencing provides a high-resolution roadmap for understanding the multicellular compartmentation of specialized metabolism.</title>
        <authorList>
            <person name="Sun S."/>
            <person name="Shen X."/>
            <person name="Li Y."/>
            <person name="Li Y."/>
            <person name="Wang S."/>
            <person name="Li R."/>
            <person name="Zhang H."/>
            <person name="Shen G."/>
            <person name="Guo B."/>
            <person name="Wei J."/>
            <person name="Xu J."/>
            <person name="St-Pierre B."/>
            <person name="Chen S."/>
            <person name="Sun C."/>
        </authorList>
    </citation>
    <scope>NUCLEOTIDE SEQUENCE [LARGE SCALE GENOMIC DNA]</scope>
</reference>
<accession>A0ACC0BSC3</accession>
<evidence type="ECO:0000313" key="1">
    <source>
        <dbReference type="EMBL" id="KAI5675477.1"/>
    </source>
</evidence>
<evidence type="ECO:0000313" key="2">
    <source>
        <dbReference type="Proteomes" id="UP001060085"/>
    </source>
</evidence>